<dbReference type="PANTHER" id="PTHR37302">
    <property type="entry name" value="SLR1116 PROTEIN"/>
    <property type="match status" value="1"/>
</dbReference>
<name>A0A1G6V0I1_9BACI</name>
<reference evidence="5" key="1">
    <citation type="submission" date="2016-10" db="EMBL/GenBank/DDBJ databases">
        <authorList>
            <person name="Varghese N."/>
        </authorList>
    </citation>
    <scope>NUCLEOTIDE SEQUENCE [LARGE SCALE GENOMIC DNA]</scope>
    <source>
        <strain evidence="5">KPR-7A</strain>
    </source>
</reference>
<dbReference type="AlphaFoldDB" id="A0A1G6V0I1"/>
<organism evidence="4 5">
    <name type="scientific">Bacillus wiedmannii</name>
    <dbReference type="NCBI Taxonomy" id="1890302"/>
    <lineage>
        <taxon>Bacteria</taxon>
        <taxon>Bacillati</taxon>
        <taxon>Bacillota</taxon>
        <taxon>Bacilli</taxon>
        <taxon>Bacillales</taxon>
        <taxon>Bacillaceae</taxon>
        <taxon>Bacillus</taxon>
        <taxon>Bacillus cereus group</taxon>
    </lineage>
</organism>
<evidence type="ECO:0000256" key="1">
    <source>
        <dbReference type="ARBA" id="ARBA00008635"/>
    </source>
</evidence>
<dbReference type="PANTHER" id="PTHR37302:SF3">
    <property type="entry name" value="DAMAGE-INDUCIBLE PROTEIN DINB"/>
    <property type="match status" value="1"/>
</dbReference>
<sequence length="176" mass="20922">MTKANSYCYKQLYRGGFTLINFFKYNWQVRDEWFEWCNQLSNEELIKERTGGVGSILYTLFHIIDVEYSWVRGIQGKEDIVVGFAHYDTLERVKSLSDRFRNEIAEFLKKNLDELKEKAVCVAWDEDKYTVEEILHHIIAHEIHHIGQLSVWSREIELNPVPANFIGRKFKSIHSY</sequence>
<dbReference type="SUPFAM" id="SSF109854">
    <property type="entry name" value="DinB/YfiT-like putative metalloenzymes"/>
    <property type="match status" value="1"/>
</dbReference>
<proteinExistence type="inferred from homology"/>
<dbReference type="InterPro" id="IPR034660">
    <property type="entry name" value="DinB/YfiT-like"/>
</dbReference>
<evidence type="ECO:0000313" key="4">
    <source>
        <dbReference type="EMBL" id="SDD47014.1"/>
    </source>
</evidence>
<dbReference type="Pfam" id="PF05163">
    <property type="entry name" value="DinB"/>
    <property type="match status" value="1"/>
</dbReference>
<dbReference type="GO" id="GO:0046872">
    <property type="term" value="F:metal ion binding"/>
    <property type="evidence" value="ECO:0007669"/>
    <property type="project" value="UniProtKB-KW"/>
</dbReference>
<dbReference type="Proteomes" id="UP000183507">
    <property type="component" value="Unassembled WGS sequence"/>
</dbReference>
<feature type="binding site" evidence="3">
    <location>
        <position position="141"/>
    </location>
    <ligand>
        <name>a divalent metal cation</name>
        <dbReference type="ChEBI" id="CHEBI:60240"/>
    </ligand>
</feature>
<accession>A0A1G6V0I1</accession>
<feature type="binding site" evidence="3">
    <location>
        <position position="145"/>
    </location>
    <ligand>
        <name>a divalent metal cation</name>
        <dbReference type="ChEBI" id="CHEBI:60240"/>
    </ligand>
</feature>
<protein>
    <submittedName>
        <fullName evidence="4">Uncharacterized damage-inducible protein DinB (Forms a four-helix bundle)</fullName>
    </submittedName>
</protein>
<evidence type="ECO:0000256" key="2">
    <source>
        <dbReference type="ARBA" id="ARBA00022723"/>
    </source>
</evidence>
<dbReference type="EMBL" id="FMZR01000006">
    <property type="protein sequence ID" value="SDD47014.1"/>
    <property type="molecule type" value="Genomic_DNA"/>
</dbReference>
<comment type="similarity">
    <text evidence="1">Belongs to the DinB family.</text>
</comment>
<evidence type="ECO:0000256" key="3">
    <source>
        <dbReference type="PIRSR" id="PIRSR607837-1"/>
    </source>
</evidence>
<evidence type="ECO:0000313" key="5">
    <source>
        <dbReference type="Proteomes" id="UP000183507"/>
    </source>
</evidence>
<feature type="binding site" evidence="3">
    <location>
        <position position="62"/>
    </location>
    <ligand>
        <name>a divalent metal cation</name>
        <dbReference type="ChEBI" id="CHEBI:60240"/>
    </ligand>
</feature>
<dbReference type="InterPro" id="IPR007837">
    <property type="entry name" value="DinB"/>
</dbReference>
<gene>
    <name evidence="4" type="ORF">SAMN04487767_106164</name>
</gene>
<keyword evidence="2 3" id="KW-0479">Metal-binding</keyword>
<dbReference type="Gene3D" id="1.20.120.450">
    <property type="entry name" value="dinb family like domain"/>
    <property type="match status" value="1"/>
</dbReference>